<dbReference type="InterPro" id="IPR008927">
    <property type="entry name" value="6-PGluconate_DH-like_C_sf"/>
</dbReference>
<evidence type="ECO:0000256" key="1">
    <source>
        <dbReference type="ARBA" id="ARBA00005086"/>
    </source>
</evidence>
<feature type="domain" description="3-hydroxyacyl-CoA dehydrogenase C-terminal" evidence="5">
    <location>
        <begin position="212"/>
        <end position="307"/>
    </location>
</feature>
<comment type="similarity">
    <text evidence="2">Belongs to the 3-hydroxyacyl-CoA dehydrogenase family.</text>
</comment>
<gene>
    <name evidence="7" type="ORF">SAMN05216276_102486</name>
</gene>
<dbReference type="InterPro" id="IPR022694">
    <property type="entry name" value="3-OHacyl-CoA_DH"/>
</dbReference>
<feature type="domain" description="3-hydroxyacyl-CoA dehydrogenase NAD binding" evidence="6">
    <location>
        <begin position="30"/>
        <end position="209"/>
    </location>
</feature>
<dbReference type="PANTHER" id="PTHR48075:SF9">
    <property type="entry name" value="3-HYDROXYBUTYRYL-COA DEHYDROGENASE"/>
    <property type="match status" value="1"/>
</dbReference>
<dbReference type="GO" id="GO:0070403">
    <property type="term" value="F:NAD+ binding"/>
    <property type="evidence" value="ECO:0007669"/>
    <property type="project" value="InterPro"/>
</dbReference>
<dbReference type="NCBIfam" id="NF005875">
    <property type="entry name" value="PRK07819.1"/>
    <property type="match status" value="1"/>
</dbReference>
<dbReference type="SUPFAM" id="SSF48179">
    <property type="entry name" value="6-phosphogluconate dehydrogenase C-terminal domain-like"/>
    <property type="match status" value="1"/>
</dbReference>
<dbReference type="EMBL" id="FZOD01000024">
    <property type="protein sequence ID" value="SNT10555.1"/>
    <property type="molecule type" value="Genomic_DNA"/>
</dbReference>
<dbReference type="SUPFAM" id="SSF51735">
    <property type="entry name" value="NAD(P)-binding Rossmann-fold domains"/>
    <property type="match status" value="1"/>
</dbReference>
<evidence type="ECO:0000256" key="2">
    <source>
        <dbReference type="ARBA" id="ARBA00009463"/>
    </source>
</evidence>
<name>A0A239JXL0_9ACTN</name>
<dbReference type="AlphaFoldDB" id="A0A239JXL0"/>
<reference evidence="7 8" key="1">
    <citation type="submission" date="2017-06" db="EMBL/GenBank/DDBJ databases">
        <authorList>
            <person name="Kim H.J."/>
            <person name="Triplett B.A."/>
        </authorList>
    </citation>
    <scope>NUCLEOTIDE SEQUENCE [LARGE SCALE GENOMIC DNA]</scope>
    <source>
        <strain evidence="7 8">CGMCC 4.2132</strain>
    </source>
</reference>
<evidence type="ECO:0000259" key="5">
    <source>
        <dbReference type="Pfam" id="PF00725"/>
    </source>
</evidence>
<dbReference type="Gene3D" id="3.40.50.720">
    <property type="entry name" value="NAD(P)-binding Rossmann-like Domain"/>
    <property type="match status" value="1"/>
</dbReference>
<accession>A0A239JXL0</accession>
<evidence type="ECO:0000256" key="3">
    <source>
        <dbReference type="ARBA" id="ARBA00023002"/>
    </source>
</evidence>
<dbReference type="InterPro" id="IPR013328">
    <property type="entry name" value="6PGD_dom2"/>
</dbReference>
<protein>
    <submittedName>
        <fullName evidence="7">3-hydroxyacyl-CoA dehydrogenase</fullName>
    </submittedName>
</protein>
<dbReference type="Pfam" id="PF02737">
    <property type="entry name" value="3HCDH_N"/>
    <property type="match status" value="1"/>
</dbReference>
<dbReference type="PIRSF" id="PIRSF000105">
    <property type="entry name" value="HCDH"/>
    <property type="match status" value="1"/>
</dbReference>
<dbReference type="InterPro" id="IPR006176">
    <property type="entry name" value="3-OHacyl-CoA_DH_NAD-bd"/>
</dbReference>
<dbReference type="FunFam" id="3.40.50.720:FF:000009">
    <property type="entry name" value="Fatty oxidation complex, alpha subunit"/>
    <property type="match status" value="1"/>
</dbReference>
<dbReference type="InterPro" id="IPR036291">
    <property type="entry name" value="NAD(P)-bd_dom_sf"/>
</dbReference>
<organism evidence="7 8">
    <name type="scientific">Streptosporangium subroseum</name>
    <dbReference type="NCBI Taxonomy" id="106412"/>
    <lineage>
        <taxon>Bacteria</taxon>
        <taxon>Bacillati</taxon>
        <taxon>Actinomycetota</taxon>
        <taxon>Actinomycetes</taxon>
        <taxon>Streptosporangiales</taxon>
        <taxon>Streptosporangiaceae</taxon>
        <taxon>Streptosporangium</taxon>
    </lineage>
</organism>
<evidence type="ECO:0000256" key="4">
    <source>
        <dbReference type="PIRSR" id="PIRSR000105-1"/>
    </source>
</evidence>
<sequence>MNTAAGSTGVGSIAVESGAAGSTGAGITRVGVVGCGTMGAGIAELCAKAGLDVRVAVSSAGSAEAGRRRIAQSLGRAVTRGKLTAEARERALAAISFTDALPDLADRQLVIESITEDEKLKRRVFTALDAALTDPGAILASNTSSLRIATLAECTERPERVVGMHFFNPAQVLPLVEVVSAERTAERVVAVAEAFAADVLGKQVIRSADRCGFVVNALLIPFVLAAVRMVEVGHATPADIDRGMKLGCSHPLGPLELADLIGLDTVASVAEAMHAEFGEPLYAPPPLLRELVTAGRLGRKTGSGFFDHPR</sequence>
<dbReference type="PANTHER" id="PTHR48075">
    <property type="entry name" value="3-HYDROXYACYL-COA DEHYDROGENASE FAMILY PROTEIN"/>
    <property type="match status" value="1"/>
</dbReference>
<keyword evidence="3" id="KW-0560">Oxidoreductase</keyword>
<dbReference type="GO" id="GO:0008691">
    <property type="term" value="F:3-hydroxybutyryl-CoA dehydrogenase activity"/>
    <property type="evidence" value="ECO:0007669"/>
    <property type="project" value="TreeGrafter"/>
</dbReference>
<comment type="pathway">
    <text evidence="1">Lipid metabolism; butanoate metabolism.</text>
</comment>
<evidence type="ECO:0000313" key="8">
    <source>
        <dbReference type="Proteomes" id="UP000198282"/>
    </source>
</evidence>
<proteinExistence type="inferred from homology"/>
<dbReference type="InterPro" id="IPR006108">
    <property type="entry name" value="3HC_DH_C"/>
</dbReference>
<dbReference type="Pfam" id="PF00725">
    <property type="entry name" value="3HCDH"/>
    <property type="match status" value="1"/>
</dbReference>
<dbReference type="GO" id="GO:0006635">
    <property type="term" value="P:fatty acid beta-oxidation"/>
    <property type="evidence" value="ECO:0007669"/>
    <property type="project" value="TreeGrafter"/>
</dbReference>
<evidence type="ECO:0000259" key="6">
    <source>
        <dbReference type="Pfam" id="PF02737"/>
    </source>
</evidence>
<dbReference type="OrthoDB" id="9771883at2"/>
<dbReference type="Gene3D" id="1.10.1040.10">
    <property type="entry name" value="N-(1-d-carboxylethyl)-l-norvaline Dehydrogenase, domain 2"/>
    <property type="match status" value="1"/>
</dbReference>
<evidence type="ECO:0000313" key="7">
    <source>
        <dbReference type="EMBL" id="SNT10555.1"/>
    </source>
</evidence>
<feature type="site" description="Important for catalytic activity" evidence="4">
    <location>
        <position position="165"/>
    </location>
</feature>
<keyword evidence="8" id="KW-1185">Reference proteome</keyword>
<dbReference type="Proteomes" id="UP000198282">
    <property type="component" value="Unassembled WGS sequence"/>
</dbReference>